<organism evidence="2 3">
    <name type="scientific">Fragilariopsis cylindrus CCMP1102</name>
    <dbReference type="NCBI Taxonomy" id="635003"/>
    <lineage>
        <taxon>Eukaryota</taxon>
        <taxon>Sar</taxon>
        <taxon>Stramenopiles</taxon>
        <taxon>Ochrophyta</taxon>
        <taxon>Bacillariophyta</taxon>
        <taxon>Bacillariophyceae</taxon>
        <taxon>Bacillariophycidae</taxon>
        <taxon>Bacillariales</taxon>
        <taxon>Bacillariaceae</taxon>
        <taxon>Fragilariopsis</taxon>
    </lineage>
</organism>
<evidence type="ECO:0000313" key="3">
    <source>
        <dbReference type="Proteomes" id="UP000095751"/>
    </source>
</evidence>
<feature type="compositionally biased region" description="Low complexity" evidence="1">
    <location>
        <begin position="59"/>
        <end position="71"/>
    </location>
</feature>
<dbReference type="InParanoid" id="A0A1E7FUN9"/>
<name>A0A1E7FUN9_9STRA</name>
<dbReference type="AlphaFoldDB" id="A0A1E7FUN9"/>
<dbReference type="KEGG" id="fcy:FRACYDRAFT_232021"/>
<sequence>MKTEIIRKTMPTYLTQQLLLSCWILSSSTTTSFSPVQNSVQHDHLPSLFRSEPLNDNASGSDSKSSSNSRSTPLWATNKRRKKGKPSMSERLKRRQGKTKSDPDQFAHLRSAGIDLYSKTDEDSNSSKVEEASIKVEQVENPTAAGEKAKELLKAQRASVNMLTMVKERLEERLSDSDVRTELDSKGYAIVDDFFAGTTDNDDYGTTILTELQEEGTRMLQDGGMEVDTSNLGTGEYIIPIAGGEKQYISCPRMVEIVVSATKHVPEVFSSNSSSSSDEESDSKCLDLDKSACMATLRTFDRKALKASMALLMGKQDDDVLDIPESTSPLKVITEGDDDQRKLSLYYYIVPDNWGENCGGGLEFESGVVYAKRDRLVVLFSDTTKCKPITWKGSDDSSDTMIGNSIELHLVNKRK</sequence>
<accession>A0A1E7FUN9</accession>
<proteinExistence type="predicted"/>
<feature type="region of interest" description="Disordered" evidence="1">
    <location>
        <begin position="48"/>
        <end position="133"/>
    </location>
</feature>
<evidence type="ECO:0000313" key="2">
    <source>
        <dbReference type="EMBL" id="OEU21876.1"/>
    </source>
</evidence>
<keyword evidence="3" id="KW-1185">Reference proteome</keyword>
<dbReference type="EMBL" id="KV784353">
    <property type="protein sequence ID" value="OEU21876.1"/>
    <property type="molecule type" value="Genomic_DNA"/>
</dbReference>
<evidence type="ECO:0000256" key="1">
    <source>
        <dbReference type="SAM" id="MobiDB-lite"/>
    </source>
</evidence>
<dbReference type="OrthoDB" id="45078at2759"/>
<gene>
    <name evidence="2" type="ORF">FRACYDRAFT_232021</name>
</gene>
<dbReference type="PROSITE" id="PS51257">
    <property type="entry name" value="PROKAR_LIPOPROTEIN"/>
    <property type="match status" value="1"/>
</dbReference>
<protein>
    <submittedName>
        <fullName evidence="2">Uncharacterized protein</fullName>
    </submittedName>
</protein>
<reference evidence="2 3" key="1">
    <citation type="submission" date="2016-09" db="EMBL/GenBank/DDBJ databases">
        <title>Extensive genetic diversity and differential bi-allelic expression allows diatom success in the polar Southern Ocean.</title>
        <authorList>
            <consortium name="DOE Joint Genome Institute"/>
            <person name="Mock T."/>
            <person name="Otillar R.P."/>
            <person name="Strauss J."/>
            <person name="Dupont C."/>
            <person name="Frickenhaus S."/>
            <person name="Maumus F."/>
            <person name="Mcmullan M."/>
            <person name="Sanges R."/>
            <person name="Schmutz J."/>
            <person name="Toseland A."/>
            <person name="Valas R."/>
            <person name="Veluchamy A."/>
            <person name="Ward B.J."/>
            <person name="Allen A."/>
            <person name="Barry K."/>
            <person name="Falciatore A."/>
            <person name="Ferrante M."/>
            <person name="Fortunato A.E."/>
            <person name="Gloeckner G."/>
            <person name="Gruber A."/>
            <person name="Hipkin R."/>
            <person name="Janech M."/>
            <person name="Kroth P."/>
            <person name="Leese F."/>
            <person name="Lindquist E."/>
            <person name="Lyon B.R."/>
            <person name="Martin J."/>
            <person name="Mayer C."/>
            <person name="Parker M."/>
            <person name="Quesneville H."/>
            <person name="Raymond J."/>
            <person name="Uhlig C."/>
            <person name="Valentin K.U."/>
            <person name="Worden A.Z."/>
            <person name="Armbrust E.V."/>
            <person name="Bowler C."/>
            <person name="Green B."/>
            <person name="Moulton V."/>
            <person name="Van Oosterhout C."/>
            <person name="Grigoriev I."/>
        </authorList>
    </citation>
    <scope>NUCLEOTIDE SEQUENCE [LARGE SCALE GENOMIC DNA]</scope>
    <source>
        <strain evidence="2 3">CCMP1102</strain>
    </source>
</reference>
<dbReference type="Proteomes" id="UP000095751">
    <property type="component" value="Unassembled WGS sequence"/>
</dbReference>